<evidence type="ECO:0000313" key="2">
    <source>
        <dbReference type="EMBL" id="KAG8371851.1"/>
    </source>
</evidence>
<protein>
    <recommendedName>
        <fullName evidence="1">KIB1-4 beta-propeller domain-containing protein</fullName>
    </recommendedName>
</protein>
<dbReference type="InterPro" id="IPR050942">
    <property type="entry name" value="F-box_BR-signaling"/>
</dbReference>
<proteinExistence type="predicted"/>
<organism evidence="2 3">
    <name type="scientific">Buddleja alternifolia</name>
    <dbReference type="NCBI Taxonomy" id="168488"/>
    <lineage>
        <taxon>Eukaryota</taxon>
        <taxon>Viridiplantae</taxon>
        <taxon>Streptophyta</taxon>
        <taxon>Embryophyta</taxon>
        <taxon>Tracheophyta</taxon>
        <taxon>Spermatophyta</taxon>
        <taxon>Magnoliopsida</taxon>
        <taxon>eudicotyledons</taxon>
        <taxon>Gunneridae</taxon>
        <taxon>Pentapetalae</taxon>
        <taxon>asterids</taxon>
        <taxon>lamiids</taxon>
        <taxon>Lamiales</taxon>
        <taxon>Scrophulariaceae</taxon>
        <taxon>Buddlejeae</taxon>
        <taxon>Buddleja</taxon>
    </lineage>
</organism>
<dbReference type="Pfam" id="PF03478">
    <property type="entry name" value="Beta-prop_KIB1-4"/>
    <property type="match status" value="1"/>
</dbReference>
<reference evidence="2" key="1">
    <citation type="submission" date="2019-10" db="EMBL/GenBank/DDBJ databases">
        <authorList>
            <person name="Zhang R."/>
            <person name="Pan Y."/>
            <person name="Wang J."/>
            <person name="Ma R."/>
            <person name="Yu S."/>
        </authorList>
    </citation>
    <scope>NUCLEOTIDE SEQUENCE</scope>
    <source>
        <strain evidence="2">LA-IB0</strain>
        <tissue evidence="2">Leaf</tissue>
    </source>
</reference>
<evidence type="ECO:0000259" key="1">
    <source>
        <dbReference type="Pfam" id="PF03478"/>
    </source>
</evidence>
<keyword evidence="3" id="KW-1185">Reference proteome</keyword>
<name>A0AAV6WUS4_9LAMI</name>
<dbReference type="Proteomes" id="UP000826271">
    <property type="component" value="Unassembled WGS sequence"/>
</dbReference>
<feature type="domain" description="KIB1-4 beta-propeller" evidence="1">
    <location>
        <begin position="84"/>
        <end position="352"/>
    </location>
</feature>
<evidence type="ECO:0000313" key="3">
    <source>
        <dbReference type="Proteomes" id="UP000826271"/>
    </source>
</evidence>
<dbReference type="PANTHER" id="PTHR44259">
    <property type="entry name" value="OS07G0183000 PROTEIN-RELATED"/>
    <property type="match status" value="1"/>
</dbReference>
<comment type="caution">
    <text evidence="2">The sequence shown here is derived from an EMBL/GenBank/DDBJ whole genome shotgun (WGS) entry which is preliminary data.</text>
</comment>
<dbReference type="InterPro" id="IPR005174">
    <property type="entry name" value="KIB1-4_b-propeller"/>
</dbReference>
<dbReference type="PANTHER" id="PTHR44259:SF108">
    <property type="entry name" value="F-BOX PROTEIN SKIP23-LIKE"/>
    <property type="match status" value="1"/>
</dbReference>
<dbReference type="EMBL" id="WHWC01000012">
    <property type="protein sequence ID" value="KAG8371851.1"/>
    <property type="molecule type" value="Genomic_DNA"/>
</dbReference>
<accession>A0AAV6WUS4</accession>
<dbReference type="AlphaFoldDB" id="A0AAV6WUS4"/>
<gene>
    <name evidence="2" type="ORF">BUALT_Bualt12G0006000</name>
</gene>
<sequence length="382" mass="43105">MAAAAWEGLHEDLLGLIVKKIKLIEDFVCFGMVCKSWNEAVNNNKQYLPPQIPWLMLAEDETTKNGRRQIYNLSSSSSKDDDDKISSRSLYFPPDRRCIGLNHGWMLTISRTGGDMNLVNPLSGNSEIKLPNQTSVDNYNKEFETQPGYLFTIKAALSGNPSESSSNFTLMILHGAGANVCCWRPGNTRWTSTIEIESRLYDLIYSHTNDQFYAISFTGFIWACIIQHDSIVLRQVTMIDCQIFYSSTWIYIVESATPDVLLLVHRDGDMECNYDVEEAGTDEEGEKLYDDTHMKYGLNDFRVYELDLINGGCSKIMNLGDRAIFVGHNTSISFDASQFIGVIKPNHIYFTDDNIEWYPSLIKGGADIPSLAAKIASYLHVI</sequence>